<keyword evidence="8" id="KW-0547">Nucleotide-binding</keyword>
<keyword evidence="12" id="KW-0902">Two-component regulatory system</keyword>
<dbReference type="Gene3D" id="1.10.287.130">
    <property type="match status" value="1"/>
</dbReference>
<sequence length="592" mass="68540">MLVIKLKEIIKRYLRGIWGIEILVLVILIGFLTISYVKEFNRQNTPGVFDSLFNEQKFIKDTIYSETEEIANMIYYLSNNLKYIEDYDVDKKIEAKVYGESLKNTYKYAILNKTTGNIITSDYGLEEFYGPNYGLIDSEDVLRYLKNRGFANIMIDNVDTFNSYINSDIKYVEKEGLSNYEEFYYTYPEGYKELIREKAITAKLMIVTTIISILLFFKLLINIVTNGKEVNLKINTVHRLFYVLRYGFKYKYTRNKLVTAIVAAFIVIVSYLYLVASIRNQNLLLTLLTRYPFKGTLFIVLIPLLCIVYTVKKTLDIAMINEGLKKLNDGNLDYDIDDIGQKEVKELVDNINQIKDGYKIAVNEKVKNEKLKTELISNVSHDLKTPLTSIINYVNILKDPNITEDERLDYLDILEKKSLKLKGLIEDLFEVSKLNSGKMILNKSDVDIIALVHQGVGEYSSLYEEKNIEFKVSSKEDELVINLDGKLMSRVFENIIINALKYSLDNTRVYINITNKDNELEIDFKNISNYEMNFNEEEIFERFERADQSRNSAVEGSGIGLAIARSIVELHNGNIKIDVEGDMFKLYIKIPK</sequence>
<feature type="transmembrane region" description="Helical" evidence="14">
    <location>
        <begin position="12"/>
        <end position="37"/>
    </location>
</feature>
<organism evidence="16 17">
    <name type="scientific">Clostridium gasigenes</name>
    <dbReference type="NCBI Taxonomy" id="94869"/>
    <lineage>
        <taxon>Bacteria</taxon>
        <taxon>Bacillati</taxon>
        <taxon>Bacillota</taxon>
        <taxon>Clostridia</taxon>
        <taxon>Eubacteriales</taxon>
        <taxon>Clostridiaceae</taxon>
        <taxon>Clostridium</taxon>
    </lineage>
</organism>
<evidence type="ECO:0000256" key="4">
    <source>
        <dbReference type="ARBA" id="ARBA00022475"/>
    </source>
</evidence>
<evidence type="ECO:0000256" key="1">
    <source>
        <dbReference type="ARBA" id="ARBA00000085"/>
    </source>
</evidence>
<dbReference type="Pfam" id="PF02518">
    <property type="entry name" value="HATPase_c"/>
    <property type="match status" value="1"/>
</dbReference>
<feature type="transmembrane region" description="Helical" evidence="14">
    <location>
        <begin position="204"/>
        <end position="224"/>
    </location>
</feature>
<evidence type="ECO:0000256" key="8">
    <source>
        <dbReference type="ARBA" id="ARBA00022741"/>
    </source>
</evidence>
<evidence type="ECO:0000313" key="17">
    <source>
        <dbReference type="Proteomes" id="UP000198597"/>
    </source>
</evidence>
<dbReference type="PRINTS" id="PR00344">
    <property type="entry name" value="BCTRLSENSOR"/>
</dbReference>
<dbReference type="PANTHER" id="PTHR45528:SF1">
    <property type="entry name" value="SENSOR HISTIDINE KINASE CPXA"/>
    <property type="match status" value="1"/>
</dbReference>
<dbReference type="STRING" id="94869.SAMN04488529_10598"/>
<dbReference type="PANTHER" id="PTHR45528">
    <property type="entry name" value="SENSOR HISTIDINE KINASE CPXA"/>
    <property type="match status" value="1"/>
</dbReference>
<dbReference type="Pfam" id="PF00512">
    <property type="entry name" value="HisKA"/>
    <property type="match status" value="1"/>
</dbReference>
<dbReference type="AlphaFoldDB" id="A0A1H0SL06"/>
<dbReference type="InterPro" id="IPR003661">
    <property type="entry name" value="HisK_dim/P_dom"/>
</dbReference>
<evidence type="ECO:0000256" key="10">
    <source>
        <dbReference type="ARBA" id="ARBA00022840"/>
    </source>
</evidence>
<keyword evidence="11 14" id="KW-1133">Transmembrane helix</keyword>
<proteinExistence type="predicted"/>
<feature type="domain" description="Histidine kinase" evidence="15">
    <location>
        <begin position="378"/>
        <end position="592"/>
    </location>
</feature>
<keyword evidence="5" id="KW-0597">Phosphoprotein</keyword>
<evidence type="ECO:0000256" key="7">
    <source>
        <dbReference type="ARBA" id="ARBA00022692"/>
    </source>
</evidence>
<dbReference type="InterPro" id="IPR050398">
    <property type="entry name" value="HssS/ArlS-like"/>
</dbReference>
<dbReference type="EMBL" id="FNJM01000005">
    <property type="protein sequence ID" value="SDP42397.1"/>
    <property type="molecule type" value="Genomic_DNA"/>
</dbReference>
<dbReference type="CDD" id="cd00082">
    <property type="entry name" value="HisKA"/>
    <property type="match status" value="1"/>
</dbReference>
<evidence type="ECO:0000256" key="13">
    <source>
        <dbReference type="ARBA" id="ARBA00023136"/>
    </source>
</evidence>
<keyword evidence="4" id="KW-1003">Cell membrane</keyword>
<dbReference type="GO" id="GO:0005524">
    <property type="term" value="F:ATP binding"/>
    <property type="evidence" value="ECO:0007669"/>
    <property type="project" value="UniProtKB-KW"/>
</dbReference>
<dbReference type="SUPFAM" id="SSF55874">
    <property type="entry name" value="ATPase domain of HSP90 chaperone/DNA topoisomerase II/histidine kinase"/>
    <property type="match status" value="1"/>
</dbReference>
<dbReference type="SUPFAM" id="SSF47384">
    <property type="entry name" value="Homodimeric domain of signal transducing histidine kinase"/>
    <property type="match status" value="1"/>
</dbReference>
<evidence type="ECO:0000256" key="12">
    <source>
        <dbReference type="ARBA" id="ARBA00023012"/>
    </source>
</evidence>
<keyword evidence="6" id="KW-0808">Transferase</keyword>
<name>A0A1H0SL06_9CLOT</name>
<accession>A0A1H0SL06</accession>
<evidence type="ECO:0000256" key="5">
    <source>
        <dbReference type="ARBA" id="ARBA00022553"/>
    </source>
</evidence>
<dbReference type="RefSeq" id="WP_242873969.1">
    <property type="nucleotide sequence ID" value="NZ_CP071376.1"/>
</dbReference>
<comment type="catalytic activity">
    <reaction evidence="1">
        <text>ATP + protein L-histidine = ADP + protein N-phospho-L-histidine.</text>
        <dbReference type="EC" id="2.7.13.3"/>
    </reaction>
</comment>
<dbReference type="InterPro" id="IPR036890">
    <property type="entry name" value="HATPase_C_sf"/>
</dbReference>
<reference evidence="16 17" key="1">
    <citation type="submission" date="2016-10" db="EMBL/GenBank/DDBJ databases">
        <authorList>
            <person name="de Groot N.N."/>
        </authorList>
    </citation>
    <scope>NUCLEOTIDE SEQUENCE [LARGE SCALE GENOMIC DNA]</scope>
    <source>
        <strain evidence="16 17">DSM 12272</strain>
    </source>
</reference>
<evidence type="ECO:0000256" key="11">
    <source>
        <dbReference type="ARBA" id="ARBA00022989"/>
    </source>
</evidence>
<keyword evidence="10" id="KW-0067">ATP-binding</keyword>
<dbReference type="SMART" id="SM00387">
    <property type="entry name" value="HATPase_c"/>
    <property type="match status" value="1"/>
</dbReference>
<dbReference type="InterPro" id="IPR004358">
    <property type="entry name" value="Sig_transdc_His_kin-like_C"/>
</dbReference>
<comment type="subcellular location">
    <subcellularLocation>
        <location evidence="2">Cell membrane</location>
        <topology evidence="2">Multi-pass membrane protein</topology>
    </subcellularLocation>
</comment>
<protein>
    <recommendedName>
        <fullName evidence="3">histidine kinase</fullName>
        <ecNumber evidence="3">2.7.13.3</ecNumber>
    </recommendedName>
</protein>
<keyword evidence="9 16" id="KW-0418">Kinase</keyword>
<dbReference type="InterPro" id="IPR036097">
    <property type="entry name" value="HisK_dim/P_sf"/>
</dbReference>
<evidence type="ECO:0000256" key="2">
    <source>
        <dbReference type="ARBA" id="ARBA00004651"/>
    </source>
</evidence>
<dbReference type="InterPro" id="IPR003594">
    <property type="entry name" value="HATPase_dom"/>
</dbReference>
<keyword evidence="17" id="KW-1185">Reference proteome</keyword>
<dbReference type="Gene3D" id="3.30.565.10">
    <property type="entry name" value="Histidine kinase-like ATPase, C-terminal domain"/>
    <property type="match status" value="1"/>
</dbReference>
<gene>
    <name evidence="16" type="ORF">SAMN04488529_10598</name>
</gene>
<evidence type="ECO:0000256" key="3">
    <source>
        <dbReference type="ARBA" id="ARBA00012438"/>
    </source>
</evidence>
<keyword evidence="13 14" id="KW-0472">Membrane</keyword>
<evidence type="ECO:0000259" key="15">
    <source>
        <dbReference type="PROSITE" id="PS50109"/>
    </source>
</evidence>
<dbReference type="PROSITE" id="PS50109">
    <property type="entry name" value="HIS_KIN"/>
    <property type="match status" value="1"/>
</dbReference>
<dbReference type="GO" id="GO:0000155">
    <property type="term" value="F:phosphorelay sensor kinase activity"/>
    <property type="evidence" value="ECO:0007669"/>
    <property type="project" value="InterPro"/>
</dbReference>
<keyword evidence="7 14" id="KW-0812">Transmembrane</keyword>
<dbReference type="Proteomes" id="UP000198597">
    <property type="component" value="Unassembled WGS sequence"/>
</dbReference>
<dbReference type="InterPro" id="IPR005467">
    <property type="entry name" value="His_kinase_dom"/>
</dbReference>
<dbReference type="GO" id="GO:0005886">
    <property type="term" value="C:plasma membrane"/>
    <property type="evidence" value="ECO:0007669"/>
    <property type="project" value="UniProtKB-SubCell"/>
</dbReference>
<evidence type="ECO:0000256" key="6">
    <source>
        <dbReference type="ARBA" id="ARBA00022679"/>
    </source>
</evidence>
<feature type="transmembrane region" description="Helical" evidence="14">
    <location>
        <begin position="291"/>
        <end position="311"/>
    </location>
</feature>
<dbReference type="GeneID" id="65308813"/>
<dbReference type="FunFam" id="3.30.565.10:FF:000013">
    <property type="entry name" value="Two-component sensor histidine kinase"/>
    <property type="match status" value="1"/>
</dbReference>
<evidence type="ECO:0000256" key="9">
    <source>
        <dbReference type="ARBA" id="ARBA00022777"/>
    </source>
</evidence>
<dbReference type="EC" id="2.7.13.3" evidence="3"/>
<feature type="transmembrane region" description="Helical" evidence="14">
    <location>
        <begin position="257"/>
        <end position="279"/>
    </location>
</feature>
<evidence type="ECO:0000256" key="14">
    <source>
        <dbReference type="SAM" id="Phobius"/>
    </source>
</evidence>
<evidence type="ECO:0000313" key="16">
    <source>
        <dbReference type="EMBL" id="SDP42397.1"/>
    </source>
</evidence>
<dbReference type="SMART" id="SM00388">
    <property type="entry name" value="HisKA"/>
    <property type="match status" value="1"/>
</dbReference>